<dbReference type="Pfam" id="PF07793">
    <property type="entry name" value="DUF1631"/>
    <property type="match status" value="1"/>
</dbReference>
<protein>
    <submittedName>
        <fullName evidence="1">DUF1631 family protein</fullName>
    </submittedName>
</protein>
<evidence type="ECO:0000313" key="1">
    <source>
        <dbReference type="EMBL" id="MDG9698292.1"/>
    </source>
</evidence>
<name>A0AAW6RKA9_9BURK</name>
<sequence>MQLPNQHSTLLRRSTHEAVFLASSMIDRCAEAARVTLEEAENKSTIPLQRQQLADAMVALARHRAKMRTRFPSRIETAINHALEAIKDTDLNPAPRPSNLASLESVTLMAEAEVSQFVETSRLQQTVLPVVEDRLTRLDTLMSSALGLPVVRADLNPMRPEVLCGALMEVIEELGEPPEARNLMLRHLTRPFADELNRLYEVIIRLLEEKGIQEARYRLRLTPGAMQTASNIMPLQAMTGPLGQGMANLAAGAPMQGQAQAFQMPAMADLASAEPAVPYSMVHDFLYQPQWVAHHDAPLPPSYYEAVRREMQTCAAVAASTPMPSDRELYAAQQERRALPVMERPPQELDVQAVLPQKVWGEVASPQARTQTLVQLKSQAKKVSQVIGLDAVRALIDQVAGDVRVLPPVREAFVALEPALLRLAMSDPRFMGDETHPARRLVESIAQRSFKYNDEFSKEFAQFIEPVRRVVRELDAQKDATAHDFDNHLQDLESRWEEEDQSDSASHKNGLQSIHFAHDRQALADKVAWGFSLRSDVEGAPKIVLDFLYNT</sequence>
<reference evidence="1 2" key="1">
    <citation type="submission" date="2023-04" db="EMBL/GenBank/DDBJ databases">
        <title>Ottowia paracancer sp. nov., isolated from human stomach.</title>
        <authorList>
            <person name="Song Y."/>
        </authorList>
    </citation>
    <scope>NUCLEOTIDE SEQUENCE [LARGE SCALE GENOMIC DNA]</scope>
    <source>
        <strain evidence="1 2">10c7w1</strain>
    </source>
</reference>
<evidence type="ECO:0000313" key="2">
    <source>
        <dbReference type="Proteomes" id="UP001237156"/>
    </source>
</evidence>
<proteinExistence type="predicted"/>
<keyword evidence="2" id="KW-1185">Reference proteome</keyword>
<organism evidence="1 2">
    <name type="scientific">Ottowia cancrivicina</name>
    <dbReference type="NCBI Taxonomy" id="3040346"/>
    <lineage>
        <taxon>Bacteria</taxon>
        <taxon>Pseudomonadati</taxon>
        <taxon>Pseudomonadota</taxon>
        <taxon>Betaproteobacteria</taxon>
        <taxon>Burkholderiales</taxon>
        <taxon>Comamonadaceae</taxon>
        <taxon>Ottowia</taxon>
    </lineage>
</organism>
<comment type="caution">
    <text evidence="1">The sequence shown here is derived from an EMBL/GenBank/DDBJ whole genome shotgun (WGS) entry which is preliminary data.</text>
</comment>
<dbReference type="AlphaFoldDB" id="A0AAW6RKA9"/>
<dbReference type="InterPro" id="IPR012434">
    <property type="entry name" value="DUF1631"/>
</dbReference>
<gene>
    <name evidence="1" type="ORF">QB898_00910</name>
</gene>
<accession>A0AAW6RKA9</accession>
<dbReference type="Proteomes" id="UP001237156">
    <property type="component" value="Unassembled WGS sequence"/>
</dbReference>
<dbReference type="EMBL" id="JARVII010000001">
    <property type="protein sequence ID" value="MDG9698292.1"/>
    <property type="molecule type" value="Genomic_DNA"/>
</dbReference>